<gene>
    <name evidence="1" type="ORF">Tci_039951</name>
</gene>
<comment type="caution">
    <text evidence="1">The sequence shown here is derived from an EMBL/GenBank/DDBJ whole genome shotgun (WGS) entry which is preliminary data.</text>
</comment>
<evidence type="ECO:0000313" key="1">
    <source>
        <dbReference type="EMBL" id="GEU67973.1"/>
    </source>
</evidence>
<sequence length="159" mass="17608">HTARALSPARADLLPPHKRYRGTSAAHSYESSDESILEIHVESDMDSDIRTNIKAETMIAATTFDVIVDELDIEPVMVGVEMGFELGLAVVEFESEPKVAEADDEADAKIQPKGSWSLLCDGGRFGYGLLYLQQYDDSVTDRVSLIAWEDEAIRIMTDL</sequence>
<name>A0A6L2M1S2_TANCI</name>
<organism evidence="1">
    <name type="scientific">Tanacetum cinerariifolium</name>
    <name type="common">Dalmatian daisy</name>
    <name type="synonym">Chrysanthemum cinerariifolium</name>
    <dbReference type="NCBI Taxonomy" id="118510"/>
    <lineage>
        <taxon>Eukaryota</taxon>
        <taxon>Viridiplantae</taxon>
        <taxon>Streptophyta</taxon>
        <taxon>Embryophyta</taxon>
        <taxon>Tracheophyta</taxon>
        <taxon>Spermatophyta</taxon>
        <taxon>Magnoliopsida</taxon>
        <taxon>eudicotyledons</taxon>
        <taxon>Gunneridae</taxon>
        <taxon>Pentapetalae</taxon>
        <taxon>asterids</taxon>
        <taxon>campanulids</taxon>
        <taxon>Asterales</taxon>
        <taxon>Asteraceae</taxon>
        <taxon>Asteroideae</taxon>
        <taxon>Anthemideae</taxon>
        <taxon>Anthemidinae</taxon>
        <taxon>Tanacetum</taxon>
    </lineage>
</organism>
<dbReference type="AlphaFoldDB" id="A0A6L2M1S2"/>
<protein>
    <submittedName>
        <fullName evidence="1">Uncharacterized protein</fullName>
    </submittedName>
</protein>
<accession>A0A6L2M1S2</accession>
<feature type="non-terminal residue" evidence="1">
    <location>
        <position position="1"/>
    </location>
</feature>
<proteinExistence type="predicted"/>
<reference evidence="1" key="1">
    <citation type="journal article" date="2019" name="Sci. Rep.">
        <title>Draft genome of Tanacetum cinerariifolium, the natural source of mosquito coil.</title>
        <authorList>
            <person name="Yamashiro T."/>
            <person name="Shiraishi A."/>
            <person name="Satake H."/>
            <person name="Nakayama K."/>
        </authorList>
    </citation>
    <scope>NUCLEOTIDE SEQUENCE</scope>
</reference>
<dbReference type="EMBL" id="BKCJ010005663">
    <property type="protein sequence ID" value="GEU67973.1"/>
    <property type="molecule type" value="Genomic_DNA"/>
</dbReference>